<protein>
    <submittedName>
        <fullName evidence="2">Uncharacterized protein</fullName>
    </submittedName>
</protein>
<dbReference type="EMBL" id="JBAHVJ010000005">
    <property type="protein sequence ID" value="MEJ4099821.1"/>
    <property type="molecule type" value="Genomic_DNA"/>
</dbReference>
<feature type="transmembrane region" description="Helical" evidence="1">
    <location>
        <begin position="61"/>
        <end position="87"/>
    </location>
</feature>
<keyword evidence="1" id="KW-0472">Membrane</keyword>
<gene>
    <name evidence="2" type="ORF">V5S96_05525</name>
</gene>
<dbReference type="Proteomes" id="UP001359781">
    <property type="component" value="Unassembled WGS sequence"/>
</dbReference>
<keyword evidence="3" id="KW-1185">Reference proteome</keyword>
<feature type="transmembrane region" description="Helical" evidence="1">
    <location>
        <begin position="38"/>
        <end position="54"/>
    </location>
</feature>
<accession>A0ABU8NXY4</accession>
<evidence type="ECO:0000256" key="1">
    <source>
        <dbReference type="SAM" id="Phobius"/>
    </source>
</evidence>
<keyword evidence="1" id="KW-0812">Transmembrane</keyword>
<reference evidence="2 3" key="1">
    <citation type="submission" date="2024-02" db="EMBL/GenBank/DDBJ databases">
        <title>Whole genome sequencing and characterization of Corynebacterium isolated from the ocular surface of dry eye disease sufferers.</title>
        <authorList>
            <person name="Naqvi M."/>
        </authorList>
    </citation>
    <scope>NUCLEOTIDE SEQUENCE [LARGE SCALE GENOMIC DNA]</scope>
    <source>
        <strain evidence="2 3">PCRF</strain>
    </source>
</reference>
<comment type="caution">
    <text evidence="2">The sequence shown here is derived from an EMBL/GenBank/DDBJ whole genome shotgun (WGS) entry which is preliminary data.</text>
</comment>
<dbReference type="RefSeq" id="WP_337890112.1">
    <property type="nucleotide sequence ID" value="NZ_JBAHVI010000005.1"/>
</dbReference>
<keyword evidence="1" id="KW-1133">Transmembrane helix</keyword>
<evidence type="ECO:0000313" key="3">
    <source>
        <dbReference type="Proteomes" id="UP001359781"/>
    </source>
</evidence>
<evidence type="ECO:0000313" key="2">
    <source>
        <dbReference type="EMBL" id="MEJ4099821.1"/>
    </source>
</evidence>
<proteinExistence type="predicted"/>
<sequence>MFSRSRLARLSYALSAAALLVILAVALGAEDGPIDHAGYPLVLGGTALVAGVAARSLRASLLALAALFSPFLLFWAALLLAQILYVLSLGHIAWI</sequence>
<name>A0ABU8NXY4_9CORY</name>
<organism evidence="2 3">
    <name type="scientific">Corynebacterium mastitidis</name>
    <dbReference type="NCBI Taxonomy" id="161890"/>
    <lineage>
        <taxon>Bacteria</taxon>
        <taxon>Bacillati</taxon>
        <taxon>Actinomycetota</taxon>
        <taxon>Actinomycetes</taxon>
        <taxon>Mycobacteriales</taxon>
        <taxon>Corynebacteriaceae</taxon>
        <taxon>Corynebacterium</taxon>
    </lineage>
</organism>